<dbReference type="Gene3D" id="3.40.50.1000">
    <property type="entry name" value="HAD superfamily/HAD-like"/>
    <property type="match status" value="1"/>
</dbReference>
<dbReference type="SUPFAM" id="SSF56784">
    <property type="entry name" value="HAD-like"/>
    <property type="match status" value="1"/>
</dbReference>
<evidence type="ECO:0000313" key="2">
    <source>
        <dbReference type="Proteomes" id="UP000185062"/>
    </source>
</evidence>
<dbReference type="Gene3D" id="3.90.1070.10">
    <property type="match status" value="1"/>
</dbReference>
<reference evidence="1 2" key="1">
    <citation type="submission" date="2016-12" db="EMBL/GenBank/DDBJ databases">
        <authorList>
            <person name="Song W.-J."/>
            <person name="Kurnit D.M."/>
        </authorList>
    </citation>
    <scope>NUCLEOTIDE SEQUENCE [LARGE SCALE GENOMIC DNA]</scope>
    <source>
        <strain evidence="1 2">ATCC 49181</strain>
    </source>
</reference>
<sequence>MGNNKRYSVPDILNQRSRGHIFIFTDLDDTLIQTQHKVPANARTELGATDRLGQPLSYFTQSQKLMLDMFANIGAQIIPVTGRNTEALNRVEYDFQGLRVVSHGAVILTRDNRICQDWLSEIAPLLQDWPDLLTRCNAEVNDIIKTQKLDARSRVIIDQDIPAYISIKGETADLAQIRQLNTLDSQFACHENGRNIALLAPYASKKKAVEFIKKQLELSVNDLVIGIGDSLSDLAFMSSCQFSMLPSNSQIARELIHA</sequence>
<gene>
    <name evidence="1" type="ORF">SAMN02743940_2653</name>
</gene>
<name>A0A1N6JJ69_9PROT</name>
<dbReference type="InterPro" id="IPR023214">
    <property type="entry name" value="HAD_sf"/>
</dbReference>
<accession>A0A1N6JJ69</accession>
<dbReference type="EMBL" id="FSRO01000001">
    <property type="protein sequence ID" value="SIO44229.1"/>
    <property type="molecule type" value="Genomic_DNA"/>
</dbReference>
<dbReference type="Proteomes" id="UP000185062">
    <property type="component" value="Unassembled WGS sequence"/>
</dbReference>
<protein>
    <submittedName>
        <fullName evidence="1">Hydroxymethylpyrimidine pyrophosphatase</fullName>
    </submittedName>
</protein>
<organism evidence="1 2">
    <name type="scientific">Nitrosomonas cryotolerans ATCC 49181</name>
    <dbReference type="NCBI Taxonomy" id="1131553"/>
    <lineage>
        <taxon>Bacteria</taxon>
        <taxon>Pseudomonadati</taxon>
        <taxon>Pseudomonadota</taxon>
        <taxon>Betaproteobacteria</taxon>
        <taxon>Nitrosomonadales</taxon>
        <taxon>Nitrosomonadaceae</taxon>
        <taxon>Nitrosomonas</taxon>
    </lineage>
</organism>
<dbReference type="PIRSF" id="PIRSF030802">
    <property type="entry name" value="UCP030802"/>
    <property type="match status" value="1"/>
</dbReference>
<dbReference type="InterPro" id="IPR036412">
    <property type="entry name" value="HAD-like_sf"/>
</dbReference>
<dbReference type="eggNOG" id="COG0561">
    <property type="taxonomic scope" value="Bacteria"/>
</dbReference>
<keyword evidence="2" id="KW-1185">Reference proteome</keyword>
<dbReference type="STRING" id="44575.SAMN05216419_102925"/>
<proteinExistence type="predicted"/>
<dbReference type="AlphaFoldDB" id="A0A1N6JJ69"/>
<evidence type="ECO:0000313" key="1">
    <source>
        <dbReference type="EMBL" id="SIO44229.1"/>
    </source>
</evidence>
<dbReference type="InterPro" id="IPR024197">
    <property type="entry name" value="TPP-like"/>
</dbReference>